<dbReference type="PROSITE" id="PS00409">
    <property type="entry name" value="PROKAR_NTER_METHYL"/>
    <property type="match status" value="1"/>
</dbReference>
<keyword evidence="5" id="KW-0488">Methylation</keyword>
<evidence type="ECO:0000256" key="4">
    <source>
        <dbReference type="ARBA" id="ARBA00022475"/>
    </source>
</evidence>
<dbReference type="InterPro" id="IPR051621">
    <property type="entry name" value="T2SS_protein_J"/>
</dbReference>
<dbReference type="RefSeq" id="WP_107395877.1">
    <property type="nucleotide sequence ID" value="NZ_PHHF01000076.1"/>
</dbReference>
<keyword evidence="9 10" id="KW-0472">Membrane</keyword>
<keyword evidence="6" id="KW-0997">Cell inner membrane</keyword>
<evidence type="ECO:0000313" key="11">
    <source>
        <dbReference type="EMBL" id="PTD17211.1"/>
    </source>
</evidence>
<evidence type="ECO:0000256" key="1">
    <source>
        <dbReference type="ARBA" id="ARBA00004377"/>
    </source>
</evidence>
<gene>
    <name evidence="11" type="primary">gspJ</name>
    <name evidence="11" type="ORF">CV103_19710</name>
</gene>
<reference evidence="11 12" key="1">
    <citation type="submission" date="2017-11" db="EMBL/GenBank/DDBJ databases">
        <title>Sphingomonas oleivorans sp. nov., isolated from oil-contaminated soil.</title>
        <authorList>
            <person name="Wang L."/>
            <person name="Chen L."/>
        </authorList>
    </citation>
    <scope>NUCLEOTIDE SEQUENCE [LARGE SCALE GENOMIC DNA]</scope>
    <source>
        <strain evidence="11 12">K101</strain>
    </source>
</reference>
<organism evidence="11 12">
    <name type="scientific">Edaphosphingomonas fennica</name>
    <dbReference type="NCBI Taxonomy" id="114404"/>
    <lineage>
        <taxon>Bacteria</taxon>
        <taxon>Pseudomonadati</taxon>
        <taxon>Pseudomonadota</taxon>
        <taxon>Alphaproteobacteria</taxon>
        <taxon>Sphingomonadales</taxon>
        <taxon>Rhizorhabdaceae</taxon>
        <taxon>Edaphosphingomonas</taxon>
    </lineage>
</organism>
<dbReference type="PANTHER" id="PTHR39583:SF2">
    <property type="entry name" value="TYPE II SECRETION SYSTEM PROTEIN J"/>
    <property type="match status" value="1"/>
</dbReference>
<accession>A0A2T4HN21</accession>
<proteinExistence type="inferred from homology"/>
<dbReference type="GO" id="GO:0015628">
    <property type="term" value="P:protein secretion by the type II secretion system"/>
    <property type="evidence" value="ECO:0007669"/>
    <property type="project" value="InterPro"/>
</dbReference>
<keyword evidence="4" id="KW-1003">Cell membrane</keyword>
<dbReference type="Gene3D" id="2.10.70.20">
    <property type="entry name" value="gspk-gspi-gspj complex like domains"/>
    <property type="match status" value="1"/>
</dbReference>
<keyword evidence="12" id="KW-1185">Reference proteome</keyword>
<dbReference type="InterPro" id="IPR045584">
    <property type="entry name" value="Pilin-like"/>
</dbReference>
<dbReference type="GO" id="GO:0005886">
    <property type="term" value="C:plasma membrane"/>
    <property type="evidence" value="ECO:0007669"/>
    <property type="project" value="UniProtKB-SubCell"/>
</dbReference>
<comment type="subcellular location">
    <subcellularLocation>
        <location evidence="1">Cell inner membrane</location>
        <topology evidence="1">Single-pass membrane protein</topology>
    </subcellularLocation>
</comment>
<evidence type="ECO:0000256" key="10">
    <source>
        <dbReference type="SAM" id="Phobius"/>
    </source>
</evidence>
<evidence type="ECO:0000256" key="2">
    <source>
        <dbReference type="ARBA" id="ARBA00011084"/>
    </source>
</evidence>
<evidence type="ECO:0000256" key="7">
    <source>
        <dbReference type="ARBA" id="ARBA00022692"/>
    </source>
</evidence>
<evidence type="ECO:0000256" key="9">
    <source>
        <dbReference type="ARBA" id="ARBA00023136"/>
    </source>
</evidence>
<dbReference type="InterPro" id="IPR010055">
    <property type="entry name" value="T2SS_protein-GspJ"/>
</dbReference>
<dbReference type="InterPro" id="IPR012902">
    <property type="entry name" value="N_methyl_site"/>
</dbReference>
<evidence type="ECO:0000256" key="5">
    <source>
        <dbReference type="ARBA" id="ARBA00022481"/>
    </source>
</evidence>
<dbReference type="Proteomes" id="UP000241206">
    <property type="component" value="Unassembled WGS sequence"/>
</dbReference>
<protein>
    <recommendedName>
        <fullName evidence="3">Type II secretion system protein J</fullName>
    </recommendedName>
</protein>
<keyword evidence="8 10" id="KW-1133">Transmembrane helix</keyword>
<evidence type="ECO:0000256" key="3">
    <source>
        <dbReference type="ARBA" id="ARBA00021539"/>
    </source>
</evidence>
<dbReference type="Gene3D" id="3.10.610.10">
    <property type="entry name" value="GSPII I/J protein-like"/>
    <property type="match status" value="1"/>
</dbReference>
<dbReference type="GO" id="GO:0015627">
    <property type="term" value="C:type II protein secretion system complex"/>
    <property type="evidence" value="ECO:0007669"/>
    <property type="project" value="InterPro"/>
</dbReference>
<keyword evidence="7 10" id="KW-0812">Transmembrane</keyword>
<evidence type="ECO:0000256" key="6">
    <source>
        <dbReference type="ARBA" id="ARBA00022519"/>
    </source>
</evidence>
<comment type="similarity">
    <text evidence="2">Belongs to the GSP J family.</text>
</comment>
<dbReference type="SUPFAM" id="SSF54523">
    <property type="entry name" value="Pili subunits"/>
    <property type="match status" value="2"/>
</dbReference>
<sequence length="221" mass="24037">MRSAEHGFTSPRRSTEHGFASLRRSAEHGFTLVELMISLLIFGLLASAGVALLGFSVRAQEASRERLGEIAAIRRVGAIMTSDLAQAAPRMVRDEGGVRQVAFTGEGGGPGAVALGFVRRGWSNGGSAARASLQRVEYRLVDDRIERLTWPMLDGAQPSRPGTVIRGVKSLTMRYRRKGEWRDRWDPERPEAMPDAVEAVIDIEGIGPVRQLFLTGTGNGP</sequence>
<evidence type="ECO:0000313" key="12">
    <source>
        <dbReference type="Proteomes" id="UP000241206"/>
    </source>
</evidence>
<name>A0A2T4HN21_9SPHN</name>
<dbReference type="AlphaFoldDB" id="A0A2T4HN21"/>
<dbReference type="NCBIfam" id="TIGR02532">
    <property type="entry name" value="IV_pilin_GFxxxE"/>
    <property type="match status" value="1"/>
</dbReference>
<comment type="caution">
    <text evidence="11">The sequence shown here is derived from an EMBL/GenBank/DDBJ whole genome shotgun (WGS) entry which is preliminary data.</text>
</comment>
<dbReference type="Pfam" id="PF07963">
    <property type="entry name" value="N_methyl"/>
    <property type="match status" value="1"/>
</dbReference>
<dbReference type="EMBL" id="PHHF01000076">
    <property type="protein sequence ID" value="PTD17211.1"/>
    <property type="molecule type" value="Genomic_DNA"/>
</dbReference>
<dbReference type="Pfam" id="PF11612">
    <property type="entry name" value="T2SSJ"/>
    <property type="match status" value="1"/>
</dbReference>
<dbReference type="NCBIfam" id="TIGR01711">
    <property type="entry name" value="gspJ"/>
    <property type="match status" value="1"/>
</dbReference>
<evidence type="ECO:0000256" key="8">
    <source>
        <dbReference type="ARBA" id="ARBA00022989"/>
    </source>
</evidence>
<dbReference type="PANTHER" id="PTHR39583">
    <property type="entry name" value="TYPE II SECRETION SYSTEM PROTEIN J-RELATED"/>
    <property type="match status" value="1"/>
</dbReference>
<feature type="transmembrane region" description="Helical" evidence="10">
    <location>
        <begin position="35"/>
        <end position="57"/>
    </location>
</feature>